<organism evidence="3">
    <name type="scientific">freshwater metagenome</name>
    <dbReference type="NCBI Taxonomy" id="449393"/>
    <lineage>
        <taxon>unclassified sequences</taxon>
        <taxon>metagenomes</taxon>
        <taxon>ecological metagenomes</taxon>
    </lineage>
</organism>
<sequence length="262" mass="27268">MSLLDRFRVDGKVAIVTGAGRGIGAASALALAEAGADVAITARSADQLEEIATAIRGFGRRAFVLPGDVNKLDFLGEFANAAIEELGKIDIVVNNAGGSPPAAITDVTAKSFEDAFHFNVTTALALTQACIPQLVENHGCVVNISSMAGRTAARGLTQYGVAKAALTHLTRYLATDLNPKVRVNGIAVGSTATSALETVLVMPEIRDAMIANTPLRFIGEPEDIALGVLYLSSPAARYVTGKIIEIDGGTESSTLEMPIPDF</sequence>
<evidence type="ECO:0000256" key="2">
    <source>
        <dbReference type="ARBA" id="ARBA00023002"/>
    </source>
</evidence>
<dbReference type="InterPro" id="IPR036291">
    <property type="entry name" value="NAD(P)-bd_dom_sf"/>
</dbReference>
<comment type="similarity">
    <text evidence="1">Belongs to the short-chain dehydrogenases/reductases (SDR) family.</text>
</comment>
<evidence type="ECO:0000256" key="1">
    <source>
        <dbReference type="ARBA" id="ARBA00006484"/>
    </source>
</evidence>
<name>A0A6J6H8W4_9ZZZZ</name>
<keyword evidence="2" id="KW-0560">Oxidoreductase</keyword>
<evidence type="ECO:0000313" key="3">
    <source>
        <dbReference type="EMBL" id="CAB4608269.1"/>
    </source>
</evidence>
<gene>
    <name evidence="3" type="ORF">UFOPK1827_01097</name>
</gene>
<dbReference type="InterPro" id="IPR002347">
    <property type="entry name" value="SDR_fam"/>
</dbReference>
<dbReference type="Gene3D" id="3.40.50.720">
    <property type="entry name" value="NAD(P)-binding Rossmann-like Domain"/>
    <property type="match status" value="1"/>
</dbReference>
<dbReference type="AlphaFoldDB" id="A0A6J6H8W4"/>
<dbReference type="PRINTS" id="PR00081">
    <property type="entry name" value="GDHRDH"/>
</dbReference>
<accession>A0A6J6H8W4</accession>
<dbReference type="NCBIfam" id="NF005559">
    <property type="entry name" value="PRK07231.1"/>
    <property type="match status" value="1"/>
</dbReference>
<dbReference type="EMBL" id="CAEZUO010000049">
    <property type="protein sequence ID" value="CAB4608269.1"/>
    <property type="molecule type" value="Genomic_DNA"/>
</dbReference>
<protein>
    <submittedName>
        <fullName evidence="3">Unannotated protein</fullName>
    </submittedName>
</protein>
<reference evidence="3" key="1">
    <citation type="submission" date="2020-05" db="EMBL/GenBank/DDBJ databases">
        <authorList>
            <person name="Chiriac C."/>
            <person name="Salcher M."/>
            <person name="Ghai R."/>
            <person name="Kavagutti S V."/>
        </authorList>
    </citation>
    <scope>NUCLEOTIDE SEQUENCE</scope>
</reference>
<dbReference type="PANTHER" id="PTHR43639">
    <property type="entry name" value="OXIDOREDUCTASE, SHORT-CHAIN DEHYDROGENASE/REDUCTASE FAMILY (AFU_ORTHOLOGUE AFUA_5G02870)"/>
    <property type="match status" value="1"/>
</dbReference>
<dbReference type="GO" id="GO:0016491">
    <property type="term" value="F:oxidoreductase activity"/>
    <property type="evidence" value="ECO:0007669"/>
    <property type="project" value="UniProtKB-KW"/>
</dbReference>
<dbReference type="Pfam" id="PF13561">
    <property type="entry name" value="adh_short_C2"/>
    <property type="match status" value="1"/>
</dbReference>
<dbReference type="FunFam" id="3.40.50.720:FF:000084">
    <property type="entry name" value="Short-chain dehydrogenase reductase"/>
    <property type="match status" value="1"/>
</dbReference>
<proteinExistence type="inferred from homology"/>
<dbReference type="SUPFAM" id="SSF51735">
    <property type="entry name" value="NAD(P)-binding Rossmann-fold domains"/>
    <property type="match status" value="1"/>
</dbReference>
<dbReference type="PRINTS" id="PR00080">
    <property type="entry name" value="SDRFAMILY"/>
</dbReference>
<dbReference type="PANTHER" id="PTHR43639:SF1">
    <property type="entry name" value="SHORT-CHAIN DEHYDROGENASE_REDUCTASE FAMILY PROTEIN"/>
    <property type="match status" value="1"/>
</dbReference>